<dbReference type="Proteomes" id="UP001148786">
    <property type="component" value="Unassembled WGS sequence"/>
</dbReference>
<evidence type="ECO:0000256" key="1">
    <source>
        <dbReference type="SAM" id="MobiDB-lite"/>
    </source>
</evidence>
<name>A0A9W8JV89_9AGAR</name>
<keyword evidence="3" id="KW-1185">Reference proteome</keyword>
<organism evidence="2 3">
    <name type="scientific">Agrocybe chaxingu</name>
    <dbReference type="NCBI Taxonomy" id="84603"/>
    <lineage>
        <taxon>Eukaryota</taxon>
        <taxon>Fungi</taxon>
        <taxon>Dikarya</taxon>
        <taxon>Basidiomycota</taxon>
        <taxon>Agaricomycotina</taxon>
        <taxon>Agaricomycetes</taxon>
        <taxon>Agaricomycetidae</taxon>
        <taxon>Agaricales</taxon>
        <taxon>Agaricineae</taxon>
        <taxon>Strophariaceae</taxon>
        <taxon>Agrocybe</taxon>
    </lineage>
</organism>
<dbReference type="AlphaFoldDB" id="A0A9W8JV89"/>
<dbReference type="EMBL" id="JANKHO010001063">
    <property type="protein sequence ID" value="KAJ3504018.1"/>
    <property type="molecule type" value="Genomic_DNA"/>
</dbReference>
<proteinExistence type="predicted"/>
<gene>
    <name evidence="2" type="ORF">NLJ89_g8164</name>
</gene>
<comment type="caution">
    <text evidence="2">The sequence shown here is derived from an EMBL/GenBank/DDBJ whole genome shotgun (WGS) entry which is preliminary data.</text>
</comment>
<protein>
    <submittedName>
        <fullName evidence="2">Uncharacterized protein</fullName>
    </submittedName>
</protein>
<sequence>MVCGNQRSDNANVMTVVLTPPSPAKPKRGVPSPLSSSDNIKTRDIEEAGSTQTSDAESSRQFTDPV</sequence>
<feature type="compositionally biased region" description="Polar residues" evidence="1">
    <location>
        <begin position="49"/>
        <end position="66"/>
    </location>
</feature>
<accession>A0A9W8JV89</accession>
<feature type="compositionally biased region" description="Polar residues" evidence="1">
    <location>
        <begin position="1"/>
        <end position="13"/>
    </location>
</feature>
<reference evidence="2" key="1">
    <citation type="submission" date="2022-07" db="EMBL/GenBank/DDBJ databases">
        <title>Genome Sequence of Agrocybe chaxingu.</title>
        <authorList>
            <person name="Buettner E."/>
        </authorList>
    </citation>
    <scope>NUCLEOTIDE SEQUENCE</scope>
    <source>
        <strain evidence="2">MP-N11</strain>
    </source>
</reference>
<evidence type="ECO:0000313" key="3">
    <source>
        <dbReference type="Proteomes" id="UP001148786"/>
    </source>
</evidence>
<evidence type="ECO:0000313" key="2">
    <source>
        <dbReference type="EMBL" id="KAJ3504018.1"/>
    </source>
</evidence>
<feature type="region of interest" description="Disordered" evidence="1">
    <location>
        <begin position="1"/>
        <end position="66"/>
    </location>
</feature>